<gene>
    <name evidence="1" type="ORF">AVDCRST_MAG03-2952</name>
</gene>
<protein>
    <recommendedName>
        <fullName evidence="2">MalT-like TPR region domain-containing protein</fullName>
    </recommendedName>
</protein>
<organism evidence="1">
    <name type="scientific">uncultured Rubrobacteraceae bacterium</name>
    <dbReference type="NCBI Taxonomy" id="349277"/>
    <lineage>
        <taxon>Bacteria</taxon>
        <taxon>Bacillati</taxon>
        <taxon>Actinomycetota</taxon>
        <taxon>Rubrobacteria</taxon>
        <taxon>Rubrobacterales</taxon>
        <taxon>Rubrobacteraceae</taxon>
        <taxon>environmental samples</taxon>
    </lineage>
</organism>
<evidence type="ECO:0008006" key="2">
    <source>
        <dbReference type="Google" id="ProtNLM"/>
    </source>
</evidence>
<dbReference type="SMART" id="SM00028">
    <property type="entry name" value="TPR"/>
    <property type="match status" value="4"/>
</dbReference>
<sequence length="503" mass="53852">MIVGGPSAAEIEHLHTNLGRAYELAGEWEEARASYESMLAHGREALEPRLQWAALSRLAVLAVQRSLDVEAGEGLLTEALGAARESGDRSVLAETEWNLAQVATLGWEPEKALARGEGALFLARQLGDEELAARSLYVLASAQAFRGSWGECVALAGEAGAMYGRMNGRAMGAGALAMQFLWAGSPPSDALYVRAMEANCLCLIALGQSNLGGIRAGTAAGRLALAIGREIQNDWVVVFASLNLSHNLLDAGEYEEALRLTQNGVESARNLPNPMTLFYMLWALGNAWQALFGLEEARAAYRESLEVAGAVPIASHGIIMLSGLCANRSLAGDWAGAHAHALEAVKVRAGTPSVLVWRDLWRHHEVEALLWGGDEGLARREVTRFGERLEGNRRFRVPYLRAKALLSHRDGETGRAVEYLLEAEALAEELGLPGEAWQVAAEAGELLEVRDEPGEATGAFRRAAAALRVLAGRVGDEGRRACFLSAPRARRVLDAVPGGGDAA</sequence>
<evidence type="ECO:0000313" key="1">
    <source>
        <dbReference type="EMBL" id="CAA9426807.1"/>
    </source>
</evidence>
<proteinExistence type="predicted"/>
<dbReference type="Gene3D" id="1.25.40.10">
    <property type="entry name" value="Tetratricopeptide repeat domain"/>
    <property type="match status" value="2"/>
</dbReference>
<accession>A0A6J4PX97</accession>
<dbReference type="AlphaFoldDB" id="A0A6J4PX97"/>
<name>A0A6J4PX97_9ACTN</name>
<dbReference type="EMBL" id="CADCUT010000177">
    <property type="protein sequence ID" value="CAA9426807.1"/>
    <property type="molecule type" value="Genomic_DNA"/>
</dbReference>
<dbReference type="InterPro" id="IPR019734">
    <property type="entry name" value="TPR_rpt"/>
</dbReference>
<dbReference type="SUPFAM" id="SSF48452">
    <property type="entry name" value="TPR-like"/>
    <property type="match status" value="2"/>
</dbReference>
<reference evidence="1" key="1">
    <citation type="submission" date="2020-02" db="EMBL/GenBank/DDBJ databases">
        <authorList>
            <person name="Meier V. D."/>
        </authorList>
    </citation>
    <scope>NUCLEOTIDE SEQUENCE</scope>
    <source>
        <strain evidence="1">AVDCRST_MAG03</strain>
    </source>
</reference>
<dbReference type="InterPro" id="IPR011990">
    <property type="entry name" value="TPR-like_helical_dom_sf"/>
</dbReference>